<keyword evidence="5" id="KW-0378">Hydrolase</keyword>
<dbReference type="InterPro" id="IPR050951">
    <property type="entry name" value="Retrovirus_Pol_polyprotein"/>
</dbReference>
<keyword evidence="2" id="KW-0548">Nucleotidyltransferase</keyword>
<evidence type="ECO:0000256" key="6">
    <source>
        <dbReference type="ARBA" id="ARBA00022918"/>
    </source>
</evidence>
<keyword evidence="6" id="KW-0695">RNA-directed DNA polymerase</keyword>
<dbReference type="InterPro" id="IPR041373">
    <property type="entry name" value="RT_RNaseH"/>
</dbReference>
<evidence type="ECO:0000256" key="5">
    <source>
        <dbReference type="ARBA" id="ARBA00022801"/>
    </source>
</evidence>
<evidence type="ECO:0000259" key="7">
    <source>
        <dbReference type="Pfam" id="PF17917"/>
    </source>
</evidence>
<dbReference type="Proteomes" id="UP000324629">
    <property type="component" value="Unassembled WGS sequence"/>
</dbReference>
<comment type="caution">
    <text evidence="8">The sequence shown here is derived from an EMBL/GenBank/DDBJ whole genome shotgun (WGS) entry which is preliminary data.</text>
</comment>
<dbReference type="CDD" id="cd09274">
    <property type="entry name" value="RNase_HI_RT_Ty3"/>
    <property type="match status" value="1"/>
</dbReference>
<sequence>MFNLPRRHYCSRPTIEEHSSRLKNVLERQRMAGLKLKLTKFLLLKQEVSFLGHLITPAGVKTSGTEVKQVVDWPVPRSVNGVRNFMRLASYYRKFVPHFLEIVSPLHQLTEKGKKFVWSAECHAAFNTLEYKLSFPSILAFPDFPPSAGNFKLDTDASDLAIGAVLSQKSANGEVVIAYASRRLDKRERRYCTTRHEMLALMYFLKHFHHYLLGKPFKVRTDHRALRWLRNFRELEGQVARWLDDLQDYDVDCIYRLGSRHAKADALSRFSTESDNA</sequence>
<protein>
    <recommendedName>
        <fullName evidence="7">Reverse transcriptase RNase H-like domain-containing protein</fullName>
    </recommendedName>
</protein>
<dbReference type="GO" id="GO:0003964">
    <property type="term" value="F:RNA-directed DNA polymerase activity"/>
    <property type="evidence" value="ECO:0007669"/>
    <property type="project" value="UniProtKB-KW"/>
</dbReference>
<evidence type="ECO:0000256" key="2">
    <source>
        <dbReference type="ARBA" id="ARBA00022695"/>
    </source>
</evidence>
<dbReference type="FunFam" id="3.30.70.270:FF:000020">
    <property type="entry name" value="Transposon Tf2-6 polyprotein-like Protein"/>
    <property type="match status" value="1"/>
</dbReference>
<name>A0A5J4NV13_9TREM</name>
<organism evidence="8 9">
    <name type="scientific">Paragonimus westermani</name>
    <dbReference type="NCBI Taxonomy" id="34504"/>
    <lineage>
        <taxon>Eukaryota</taxon>
        <taxon>Metazoa</taxon>
        <taxon>Spiralia</taxon>
        <taxon>Lophotrochozoa</taxon>
        <taxon>Platyhelminthes</taxon>
        <taxon>Trematoda</taxon>
        <taxon>Digenea</taxon>
        <taxon>Plagiorchiida</taxon>
        <taxon>Troglotremata</taxon>
        <taxon>Troglotrematidae</taxon>
        <taxon>Paragonimus</taxon>
    </lineage>
</organism>
<dbReference type="SUPFAM" id="SSF56672">
    <property type="entry name" value="DNA/RNA polymerases"/>
    <property type="match status" value="1"/>
</dbReference>
<dbReference type="FunFam" id="3.10.20.370:FF:000001">
    <property type="entry name" value="Retrovirus-related Pol polyprotein from transposon 17.6-like protein"/>
    <property type="match status" value="1"/>
</dbReference>
<dbReference type="GO" id="GO:0004519">
    <property type="term" value="F:endonuclease activity"/>
    <property type="evidence" value="ECO:0007669"/>
    <property type="project" value="UniProtKB-KW"/>
</dbReference>
<dbReference type="EMBL" id="QNGE01000873">
    <property type="protein sequence ID" value="KAA3679020.1"/>
    <property type="molecule type" value="Genomic_DNA"/>
</dbReference>
<dbReference type="Pfam" id="PF17917">
    <property type="entry name" value="RT_RNaseH"/>
    <property type="match status" value="1"/>
</dbReference>
<accession>A0A5J4NV13</accession>
<gene>
    <name evidence="8" type="ORF">DEA37_0010881</name>
</gene>
<evidence type="ECO:0000256" key="4">
    <source>
        <dbReference type="ARBA" id="ARBA00022759"/>
    </source>
</evidence>
<dbReference type="Gene3D" id="3.30.70.270">
    <property type="match status" value="2"/>
</dbReference>
<evidence type="ECO:0000313" key="9">
    <source>
        <dbReference type="Proteomes" id="UP000324629"/>
    </source>
</evidence>
<evidence type="ECO:0000256" key="3">
    <source>
        <dbReference type="ARBA" id="ARBA00022722"/>
    </source>
</evidence>
<dbReference type="GO" id="GO:0016787">
    <property type="term" value="F:hydrolase activity"/>
    <property type="evidence" value="ECO:0007669"/>
    <property type="project" value="UniProtKB-KW"/>
</dbReference>
<evidence type="ECO:0000256" key="1">
    <source>
        <dbReference type="ARBA" id="ARBA00022679"/>
    </source>
</evidence>
<dbReference type="Gene3D" id="3.10.20.370">
    <property type="match status" value="1"/>
</dbReference>
<keyword evidence="1" id="KW-0808">Transferase</keyword>
<evidence type="ECO:0000313" key="8">
    <source>
        <dbReference type="EMBL" id="KAA3679020.1"/>
    </source>
</evidence>
<dbReference type="PANTHER" id="PTHR37984:SF5">
    <property type="entry name" value="PROTEIN NYNRIN-LIKE"/>
    <property type="match status" value="1"/>
</dbReference>
<keyword evidence="4" id="KW-0255">Endonuclease</keyword>
<dbReference type="PANTHER" id="PTHR37984">
    <property type="entry name" value="PROTEIN CBG26694"/>
    <property type="match status" value="1"/>
</dbReference>
<dbReference type="InterPro" id="IPR043128">
    <property type="entry name" value="Rev_trsase/Diguanyl_cyclase"/>
</dbReference>
<keyword evidence="3" id="KW-0540">Nuclease</keyword>
<keyword evidence="9" id="KW-1185">Reference proteome</keyword>
<feature type="domain" description="Reverse transcriptase RNase H-like" evidence="7">
    <location>
        <begin position="150"/>
        <end position="249"/>
    </location>
</feature>
<dbReference type="AlphaFoldDB" id="A0A5J4NV13"/>
<reference evidence="8 9" key="1">
    <citation type="journal article" date="2019" name="Gigascience">
        <title>Whole-genome sequence of the oriental lung fluke Paragonimus westermani.</title>
        <authorList>
            <person name="Oey H."/>
            <person name="Zakrzewski M."/>
            <person name="Narain K."/>
            <person name="Devi K.R."/>
            <person name="Agatsuma T."/>
            <person name="Nawaratna S."/>
            <person name="Gobert G.N."/>
            <person name="Jones M.K."/>
            <person name="Ragan M.A."/>
            <person name="McManus D.P."/>
            <person name="Krause L."/>
        </authorList>
    </citation>
    <scope>NUCLEOTIDE SEQUENCE [LARGE SCALE GENOMIC DNA]</scope>
    <source>
        <strain evidence="8 9">IND2009</strain>
    </source>
</reference>
<dbReference type="InterPro" id="IPR043502">
    <property type="entry name" value="DNA/RNA_pol_sf"/>
</dbReference>
<proteinExistence type="predicted"/>